<proteinExistence type="predicted"/>
<sequence>MEPLYARELPATPHGGVGYLLKDRSGNANTARTPASVTAGV</sequence>
<reference evidence="3" key="1">
    <citation type="journal article" date="2019" name="Int. J. Syst. Evol. Microbiol.">
        <title>The Global Catalogue of Microorganisms (GCM) 10K type strain sequencing project: providing services to taxonomists for standard genome sequencing and annotation.</title>
        <authorList>
            <consortium name="The Broad Institute Genomics Platform"/>
            <consortium name="The Broad Institute Genome Sequencing Center for Infectious Disease"/>
            <person name="Wu L."/>
            <person name="Ma J."/>
        </authorList>
    </citation>
    <scope>NUCLEOTIDE SEQUENCE [LARGE SCALE GENOMIC DNA]</scope>
    <source>
        <strain evidence="3">JCM 3272</strain>
    </source>
</reference>
<keyword evidence="3" id="KW-1185">Reference proteome</keyword>
<accession>A0ABP5UEY2</accession>
<feature type="compositionally biased region" description="Polar residues" evidence="1">
    <location>
        <begin position="26"/>
        <end position="41"/>
    </location>
</feature>
<organism evidence="2 3">
    <name type="scientific">Dactylosporangium salmoneum</name>
    <dbReference type="NCBI Taxonomy" id="53361"/>
    <lineage>
        <taxon>Bacteria</taxon>
        <taxon>Bacillati</taxon>
        <taxon>Actinomycetota</taxon>
        <taxon>Actinomycetes</taxon>
        <taxon>Micromonosporales</taxon>
        <taxon>Micromonosporaceae</taxon>
        <taxon>Dactylosporangium</taxon>
    </lineage>
</organism>
<dbReference type="EMBL" id="BAAARV010000080">
    <property type="protein sequence ID" value="GAA2376565.1"/>
    <property type="molecule type" value="Genomic_DNA"/>
</dbReference>
<protein>
    <submittedName>
        <fullName evidence="2">Uncharacterized protein</fullName>
    </submittedName>
</protein>
<dbReference type="Proteomes" id="UP001501444">
    <property type="component" value="Unassembled WGS sequence"/>
</dbReference>
<evidence type="ECO:0000256" key="1">
    <source>
        <dbReference type="SAM" id="MobiDB-lite"/>
    </source>
</evidence>
<gene>
    <name evidence="2" type="ORF">GCM10010170_080800</name>
</gene>
<comment type="caution">
    <text evidence="2">The sequence shown here is derived from an EMBL/GenBank/DDBJ whole genome shotgun (WGS) entry which is preliminary data.</text>
</comment>
<evidence type="ECO:0000313" key="3">
    <source>
        <dbReference type="Proteomes" id="UP001501444"/>
    </source>
</evidence>
<name>A0ABP5UEY2_9ACTN</name>
<feature type="region of interest" description="Disordered" evidence="1">
    <location>
        <begin position="1"/>
        <end position="41"/>
    </location>
</feature>
<evidence type="ECO:0000313" key="2">
    <source>
        <dbReference type="EMBL" id="GAA2376565.1"/>
    </source>
</evidence>